<sequence>MAEPTINVEPDLVPDEQVPHPIQRSMEITTNLEFQSDEEHDSSIGSSLASTSESLRSSILDYRKENGRTYHRYKDGKYNLPNDDVEKERLDLQHNLFILMLDNKLGLAPPNDPNSKAKRVLDVGTGTGIWAIDYADEHPKAKVIGVDLSPIQPDFVPPNVEFFIDDIEEPWNFSEPFDYVHSRMMTFSIKSWPSLASSIYDNLVPGGYVELLEIDLFAHSDDKTLTEDHHLSKLIHLLDEASTKIGRPFQDNKKNKDILRDAGFVDIVETVFKWPTNRWPLDKRYKEIGEWNNLNMDSFKGLEALSMAALTRVLGWAQEEVTVFLAKVRRDLNDRTIHAYWPVYSTYGRKPLD</sequence>
<dbReference type="Pfam" id="PF13489">
    <property type="entry name" value="Methyltransf_23"/>
    <property type="match status" value="1"/>
</dbReference>
<dbReference type="CDD" id="cd02440">
    <property type="entry name" value="AdoMet_MTases"/>
    <property type="match status" value="1"/>
</dbReference>
<dbReference type="Gene3D" id="3.40.50.150">
    <property type="entry name" value="Vaccinia Virus protein VP39"/>
    <property type="match status" value="1"/>
</dbReference>
<gene>
    <name evidence="2" type="ORF">FNAPI_9142</name>
</gene>
<name>A0A8H5MX10_9HYPO</name>
<keyword evidence="2" id="KW-0489">Methyltransferase</keyword>
<dbReference type="AlphaFoldDB" id="A0A8H5MX10"/>
<evidence type="ECO:0000313" key="3">
    <source>
        <dbReference type="Proteomes" id="UP000574317"/>
    </source>
</evidence>
<keyword evidence="2" id="KW-0808">Transferase</keyword>
<keyword evidence="3" id="KW-1185">Reference proteome</keyword>
<organism evidence="2 3">
    <name type="scientific">Fusarium napiforme</name>
    <dbReference type="NCBI Taxonomy" id="42672"/>
    <lineage>
        <taxon>Eukaryota</taxon>
        <taxon>Fungi</taxon>
        <taxon>Dikarya</taxon>
        <taxon>Ascomycota</taxon>
        <taxon>Pezizomycotina</taxon>
        <taxon>Sordariomycetes</taxon>
        <taxon>Hypocreomycetidae</taxon>
        <taxon>Hypocreales</taxon>
        <taxon>Nectriaceae</taxon>
        <taxon>Fusarium</taxon>
        <taxon>Fusarium fujikuroi species complex</taxon>
    </lineage>
</organism>
<dbReference type="PANTHER" id="PTHR43591:SF24">
    <property type="entry name" value="2-METHOXY-6-POLYPRENYL-1,4-BENZOQUINOL METHYLASE, MITOCHONDRIAL"/>
    <property type="match status" value="1"/>
</dbReference>
<dbReference type="GO" id="GO:0032259">
    <property type="term" value="P:methylation"/>
    <property type="evidence" value="ECO:0007669"/>
    <property type="project" value="UniProtKB-KW"/>
</dbReference>
<dbReference type="EMBL" id="JAAOAO010000364">
    <property type="protein sequence ID" value="KAF5545466.1"/>
    <property type="molecule type" value="Genomic_DNA"/>
</dbReference>
<protein>
    <submittedName>
        <fullName evidence="2">Methyltransferase</fullName>
    </submittedName>
</protein>
<dbReference type="GO" id="GO:0008168">
    <property type="term" value="F:methyltransferase activity"/>
    <property type="evidence" value="ECO:0007669"/>
    <property type="project" value="UniProtKB-KW"/>
</dbReference>
<dbReference type="PANTHER" id="PTHR43591">
    <property type="entry name" value="METHYLTRANSFERASE"/>
    <property type="match status" value="1"/>
</dbReference>
<dbReference type="SUPFAM" id="SSF53335">
    <property type="entry name" value="S-adenosyl-L-methionine-dependent methyltransferases"/>
    <property type="match status" value="1"/>
</dbReference>
<comment type="similarity">
    <text evidence="1">Belongs to the methyltransferase superfamily. LaeA methyltransferase family.</text>
</comment>
<evidence type="ECO:0000256" key="1">
    <source>
        <dbReference type="ARBA" id="ARBA00038158"/>
    </source>
</evidence>
<evidence type="ECO:0000313" key="2">
    <source>
        <dbReference type="EMBL" id="KAF5545466.1"/>
    </source>
</evidence>
<reference evidence="2 3" key="1">
    <citation type="submission" date="2020-05" db="EMBL/GenBank/DDBJ databases">
        <title>Identification and distribution of gene clusters putatively required for synthesis of sphingolipid metabolism inhibitors in phylogenetically diverse species of the filamentous fungus Fusarium.</title>
        <authorList>
            <person name="Kim H.-S."/>
            <person name="Busman M."/>
            <person name="Brown D.W."/>
            <person name="Divon H."/>
            <person name="Uhlig S."/>
            <person name="Proctor R.H."/>
        </authorList>
    </citation>
    <scope>NUCLEOTIDE SEQUENCE [LARGE SCALE GENOMIC DNA]</scope>
    <source>
        <strain evidence="2 3">NRRL 25196</strain>
    </source>
</reference>
<accession>A0A8H5MX10</accession>
<dbReference type="Proteomes" id="UP000574317">
    <property type="component" value="Unassembled WGS sequence"/>
</dbReference>
<comment type="caution">
    <text evidence="2">The sequence shown here is derived from an EMBL/GenBank/DDBJ whole genome shotgun (WGS) entry which is preliminary data.</text>
</comment>
<dbReference type="InterPro" id="IPR029063">
    <property type="entry name" value="SAM-dependent_MTases_sf"/>
</dbReference>
<proteinExistence type="inferred from homology"/>